<keyword evidence="4" id="KW-0804">Transcription</keyword>
<proteinExistence type="predicted"/>
<feature type="compositionally biased region" description="Basic and acidic residues" evidence="6">
    <location>
        <begin position="271"/>
        <end position="284"/>
    </location>
</feature>
<dbReference type="GO" id="GO:0046983">
    <property type="term" value="F:protein dimerization activity"/>
    <property type="evidence" value="ECO:0007669"/>
    <property type="project" value="InterPro"/>
</dbReference>
<evidence type="ECO:0000256" key="3">
    <source>
        <dbReference type="ARBA" id="ARBA00023125"/>
    </source>
</evidence>
<feature type="compositionally biased region" description="Low complexity" evidence="6">
    <location>
        <begin position="57"/>
        <end position="68"/>
    </location>
</feature>
<keyword evidence="5" id="KW-0539">Nucleus</keyword>
<dbReference type="InParanoid" id="A0A5E4E9I4"/>
<accession>A0A5E4E9I4</accession>
<evidence type="ECO:0000256" key="5">
    <source>
        <dbReference type="ARBA" id="ARBA00023242"/>
    </source>
</evidence>
<feature type="region of interest" description="Disordered" evidence="6">
    <location>
        <begin position="49"/>
        <end position="78"/>
    </location>
</feature>
<keyword evidence="2" id="KW-0805">Transcription regulation</keyword>
<dbReference type="InterPro" id="IPR036638">
    <property type="entry name" value="HLH_DNA-bd_sf"/>
</dbReference>
<dbReference type="SUPFAM" id="SSF47459">
    <property type="entry name" value="HLH, helix-loop-helix DNA-binding domain"/>
    <property type="match status" value="1"/>
</dbReference>
<dbReference type="AlphaFoldDB" id="A0A5E4E9I4"/>
<dbReference type="FunCoup" id="A0A5E4E9I4">
    <property type="interactions" value="92"/>
</dbReference>
<dbReference type="PANTHER" id="PTHR16223:SF330">
    <property type="entry name" value="OS03G0205300 PROTEIN"/>
    <property type="match status" value="1"/>
</dbReference>
<comment type="subcellular location">
    <subcellularLocation>
        <location evidence="1">Nucleus</location>
    </subcellularLocation>
</comment>
<feature type="compositionally biased region" description="Polar residues" evidence="6">
    <location>
        <begin position="261"/>
        <end position="270"/>
    </location>
</feature>
<evidence type="ECO:0000256" key="6">
    <source>
        <dbReference type="SAM" id="MobiDB-lite"/>
    </source>
</evidence>
<protein>
    <submittedName>
        <fullName evidence="7">PREDICTED: mRNAion factor</fullName>
    </submittedName>
</protein>
<evidence type="ECO:0000313" key="7">
    <source>
        <dbReference type="EMBL" id="VVA11946.1"/>
    </source>
</evidence>
<dbReference type="GO" id="GO:0005634">
    <property type="term" value="C:nucleus"/>
    <property type="evidence" value="ECO:0007669"/>
    <property type="project" value="UniProtKB-SubCell"/>
</dbReference>
<reference evidence="8" key="1">
    <citation type="journal article" date="2020" name="Plant J.">
        <title>Transposons played a major role in the diversification between the closely related almond and peach genomes: results from the almond genome sequence.</title>
        <authorList>
            <person name="Alioto T."/>
            <person name="Alexiou K.G."/>
            <person name="Bardil A."/>
            <person name="Barteri F."/>
            <person name="Castanera R."/>
            <person name="Cruz F."/>
            <person name="Dhingra A."/>
            <person name="Duval H."/>
            <person name="Fernandez I Marti A."/>
            <person name="Frias L."/>
            <person name="Galan B."/>
            <person name="Garcia J.L."/>
            <person name="Howad W."/>
            <person name="Gomez-Garrido J."/>
            <person name="Gut M."/>
            <person name="Julca I."/>
            <person name="Morata J."/>
            <person name="Puigdomenech P."/>
            <person name="Ribeca P."/>
            <person name="Rubio Cabetas M.J."/>
            <person name="Vlasova A."/>
            <person name="Wirthensohn M."/>
            <person name="Garcia-Mas J."/>
            <person name="Gabaldon T."/>
            <person name="Casacuberta J.M."/>
            <person name="Arus P."/>
        </authorList>
    </citation>
    <scope>NUCLEOTIDE SEQUENCE [LARGE SCALE GENOMIC DNA]</scope>
    <source>
        <strain evidence="8">cv. Texas</strain>
    </source>
</reference>
<evidence type="ECO:0000256" key="1">
    <source>
        <dbReference type="ARBA" id="ARBA00004123"/>
    </source>
</evidence>
<organism evidence="7 8">
    <name type="scientific">Prunus dulcis</name>
    <name type="common">Almond</name>
    <name type="synonym">Amygdalus dulcis</name>
    <dbReference type="NCBI Taxonomy" id="3755"/>
    <lineage>
        <taxon>Eukaryota</taxon>
        <taxon>Viridiplantae</taxon>
        <taxon>Streptophyta</taxon>
        <taxon>Embryophyta</taxon>
        <taxon>Tracheophyta</taxon>
        <taxon>Spermatophyta</taxon>
        <taxon>Magnoliopsida</taxon>
        <taxon>eudicotyledons</taxon>
        <taxon>Gunneridae</taxon>
        <taxon>Pentapetalae</taxon>
        <taxon>rosids</taxon>
        <taxon>fabids</taxon>
        <taxon>Rosales</taxon>
        <taxon>Rosaceae</taxon>
        <taxon>Amygdaloideae</taxon>
        <taxon>Amygdaleae</taxon>
        <taxon>Prunus</taxon>
    </lineage>
</organism>
<name>A0A5E4E9I4_PRUDU</name>
<evidence type="ECO:0000313" key="8">
    <source>
        <dbReference type="Proteomes" id="UP000327085"/>
    </source>
</evidence>
<dbReference type="Proteomes" id="UP000327085">
    <property type="component" value="Chromosome 1"/>
</dbReference>
<feature type="region of interest" description="Disordered" evidence="6">
    <location>
        <begin position="253"/>
        <end position="317"/>
    </location>
</feature>
<dbReference type="GO" id="GO:0000978">
    <property type="term" value="F:RNA polymerase II cis-regulatory region sequence-specific DNA binding"/>
    <property type="evidence" value="ECO:0007669"/>
    <property type="project" value="TreeGrafter"/>
</dbReference>
<sequence>MSHGRSSVPRDLMNHQVLLPVTRSPLEFRSNSFGGRKHVHLEKNQDAMDFGSPLLRSSSGGVNSSFESPKPHLVSPYTSTPTQPHLLWLGFSGSDASEAHVRFHLERLFSAEEELEFTPPHFLGQGSSFPNFQHNVVGMNFETPATFCTNNPEEAEMGLDRVNLFHPLDSLNSHFQYLSCHIPLTNDISTTHDQKGFGPFGSFFIPALSESLMEGSVCGKQDSGSDRILGFSDASQPAAVAFQERTCISKDVQKSKKNVRSNKGQKLNSNVKDEESTTGLDRHSSSSYGYQVDNAFQKSNGGETSDHKTSSSALNFHGKARTSRAAATDPESLYARNLVPNGTKVDLSTMLEEAVDYVKFLQLQIKLLSSDDTWMYAPIAYIGMDIGLNLQKISPLL</sequence>
<dbReference type="PANTHER" id="PTHR16223">
    <property type="entry name" value="TRANSCRIPTION FACTOR BHLH83-RELATED"/>
    <property type="match status" value="1"/>
</dbReference>
<dbReference type="Gramene" id="VVA11946">
    <property type="protein sequence ID" value="VVA11946"/>
    <property type="gene ID" value="Prudul26B031536"/>
</dbReference>
<evidence type="ECO:0000256" key="4">
    <source>
        <dbReference type="ARBA" id="ARBA00023163"/>
    </source>
</evidence>
<dbReference type="EMBL" id="CABIKO010000004">
    <property type="protein sequence ID" value="VVA11946.1"/>
    <property type="molecule type" value="Genomic_DNA"/>
</dbReference>
<evidence type="ECO:0000256" key="2">
    <source>
        <dbReference type="ARBA" id="ARBA00023015"/>
    </source>
</evidence>
<dbReference type="GO" id="GO:0000981">
    <property type="term" value="F:DNA-binding transcription factor activity, RNA polymerase II-specific"/>
    <property type="evidence" value="ECO:0007669"/>
    <property type="project" value="TreeGrafter"/>
</dbReference>
<gene>
    <name evidence="7" type="ORF">ALMOND_2B031536</name>
</gene>
<keyword evidence="3" id="KW-0238">DNA-binding</keyword>
<feature type="compositionally biased region" description="Polar residues" evidence="6">
    <location>
        <begin position="285"/>
        <end position="303"/>
    </location>
</feature>
<dbReference type="InterPro" id="IPR045843">
    <property type="entry name" value="IND-like"/>
</dbReference>